<dbReference type="AlphaFoldDB" id="A0A6C0UDW0"/>
<organism evidence="4 5">
    <name type="scientific">Halogeometricum borinquense</name>
    <dbReference type="NCBI Taxonomy" id="60847"/>
    <lineage>
        <taxon>Archaea</taxon>
        <taxon>Methanobacteriati</taxon>
        <taxon>Methanobacteriota</taxon>
        <taxon>Stenosarchaea group</taxon>
        <taxon>Halobacteria</taxon>
        <taxon>Halobacteriales</taxon>
        <taxon>Haloferacaceae</taxon>
        <taxon>Halogeometricum</taxon>
    </lineage>
</organism>
<feature type="region of interest" description="Disordered" evidence="1">
    <location>
        <begin position="276"/>
        <end position="331"/>
    </location>
</feature>
<feature type="compositionally biased region" description="Acidic residues" evidence="1">
    <location>
        <begin position="321"/>
        <end position="331"/>
    </location>
</feature>
<dbReference type="InterPro" id="IPR057169">
    <property type="entry name" value="DUF7847"/>
</dbReference>
<protein>
    <recommendedName>
        <fullName evidence="3">DUF7847 domain-containing protein</fullName>
    </recommendedName>
</protein>
<accession>A0A6C0UDW0</accession>
<dbReference type="EMBL" id="CP048739">
    <property type="protein sequence ID" value="QIB73572.1"/>
    <property type="molecule type" value="Genomic_DNA"/>
</dbReference>
<feature type="compositionally biased region" description="Polar residues" evidence="1">
    <location>
        <begin position="306"/>
        <end position="318"/>
    </location>
</feature>
<proteinExistence type="predicted"/>
<dbReference type="Proteomes" id="UP000465846">
    <property type="component" value="Chromosome"/>
</dbReference>
<evidence type="ECO:0000256" key="1">
    <source>
        <dbReference type="SAM" id="MobiDB-lite"/>
    </source>
</evidence>
<feature type="transmembrane region" description="Helical" evidence="2">
    <location>
        <begin position="88"/>
        <end position="121"/>
    </location>
</feature>
<evidence type="ECO:0000256" key="2">
    <source>
        <dbReference type="SAM" id="Phobius"/>
    </source>
</evidence>
<evidence type="ECO:0000259" key="3">
    <source>
        <dbReference type="Pfam" id="PF25231"/>
    </source>
</evidence>
<feature type="compositionally biased region" description="Polar residues" evidence="1">
    <location>
        <begin position="277"/>
        <end position="289"/>
    </location>
</feature>
<feature type="transmembrane region" description="Helical" evidence="2">
    <location>
        <begin position="240"/>
        <end position="257"/>
    </location>
</feature>
<keyword evidence="2" id="KW-1133">Transmembrane helix</keyword>
<name>A0A6C0UDW0_9EURY</name>
<dbReference type="RefSeq" id="WP_163485617.1">
    <property type="nucleotide sequence ID" value="NZ_CP048739.1"/>
</dbReference>
<dbReference type="GeneID" id="44078598"/>
<evidence type="ECO:0000313" key="4">
    <source>
        <dbReference type="EMBL" id="QIB73572.1"/>
    </source>
</evidence>
<feature type="transmembrane region" description="Helical" evidence="2">
    <location>
        <begin position="48"/>
        <end position="67"/>
    </location>
</feature>
<reference evidence="4 5" key="1">
    <citation type="submission" date="2020-02" db="EMBL/GenBank/DDBJ databases">
        <title>Whole genome sequence of Halogeometricum borinquense strain wsp4.</title>
        <authorList>
            <person name="Verma D.K."/>
            <person name="Gopal K."/>
            <person name="Prasad E.S."/>
        </authorList>
    </citation>
    <scope>NUCLEOTIDE SEQUENCE [LARGE SCALE GENOMIC DNA]</scope>
    <source>
        <strain evidence="5">wsp4</strain>
    </source>
</reference>
<keyword evidence="2" id="KW-0812">Transmembrane</keyword>
<keyword evidence="2" id="KW-0472">Membrane</keyword>
<sequence>MSALRSLRAALGSLGRNPVLFLVGLAYGLVMLPQSALRLTGSLFGSLLPFITFFVAPFFVAGTIGMASESLDGETSLSTLKRVGRNRYVPLLVASFVNVGILIGLAIAGGIIVLLIGLLGFVVGIPLIALVAAGLVGLGIAVVLVFIQFYPVAVSLGDTDAIDSFRQSIRLVRKNPLSTIGYSVINAIAVLIMTLPVSGPMYYRQLQSAQQLQRMQTQGMSSNAISSQMSQLVQFSTQEVVLLSAISLAATMLLFTFQQAYATAFYRDHAPPLEDGTAQTDVSATSGGATLSDDDSRLSDTGSEFADSNTDTTRTNGGLDTDADDSMDDQS</sequence>
<gene>
    <name evidence="4" type="ORF">G3I44_04315</name>
</gene>
<feature type="domain" description="DUF7847" evidence="3">
    <location>
        <begin position="1"/>
        <end position="269"/>
    </location>
</feature>
<dbReference type="Pfam" id="PF25231">
    <property type="entry name" value="DUF7847"/>
    <property type="match status" value="1"/>
</dbReference>
<feature type="transmembrane region" description="Helical" evidence="2">
    <location>
        <begin position="177"/>
        <end position="197"/>
    </location>
</feature>
<evidence type="ECO:0000313" key="5">
    <source>
        <dbReference type="Proteomes" id="UP000465846"/>
    </source>
</evidence>
<feature type="transmembrane region" description="Helical" evidence="2">
    <location>
        <begin position="127"/>
        <end position="156"/>
    </location>
</feature>